<evidence type="ECO:0000313" key="2">
    <source>
        <dbReference type="Proteomes" id="UP001281147"/>
    </source>
</evidence>
<proteinExistence type="predicted"/>
<protein>
    <submittedName>
        <fullName evidence="1">Uncharacterized protein</fullName>
    </submittedName>
</protein>
<evidence type="ECO:0000313" key="1">
    <source>
        <dbReference type="EMBL" id="KAK3714083.1"/>
    </source>
</evidence>
<gene>
    <name evidence="1" type="ORF">LTR37_008112</name>
</gene>
<comment type="caution">
    <text evidence="1">The sequence shown here is derived from an EMBL/GenBank/DDBJ whole genome shotgun (WGS) entry which is preliminary data.</text>
</comment>
<dbReference type="Proteomes" id="UP001281147">
    <property type="component" value="Unassembled WGS sequence"/>
</dbReference>
<reference evidence="1" key="1">
    <citation type="submission" date="2023-07" db="EMBL/GenBank/DDBJ databases">
        <title>Black Yeasts Isolated from many extreme environments.</title>
        <authorList>
            <person name="Coleine C."/>
            <person name="Stajich J.E."/>
            <person name="Selbmann L."/>
        </authorList>
    </citation>
    <scope>NUCLEOTIDE SEQUENCE</scope>
    <source>
        <strain evidence="1">CCFEE 5714</strain>
    </source>
</reference>
<name>A0ACC3NBV4_9PEZI</name>
<keyword evidence="2" id="KW-1185">Reference proteome</keyword>
<sequence length="186" mass="20156">MAGVAAASAATSRAAAQASRLGVLNAQRTRTQNNWFDGPEKTERLAKIDTAITNAHRIGDKTTATQKQLGVLGLLDPGTITGDDLETDLRNLFIQASTYLNETGLMAAGHAAADTDYTLLPGQQDEALYFEDNAIANFYSNGKFLISESDATFRNSILDALQQFPPTHSRYGDEEIDIPYSRRNGV</sequence>
<accession>A0ACC3NBV4</accession>
<organism evidence="1 2">
    <name type="scientific">Vermiconidia calcicola</name>
    <dbReference type="NCBI Taxonomy" id="1690605"/>
    <lineage>
        <taxon>Eukaryota</taxon>
        <taxon>Fungi</taxon>
        <taxon>Dikarya</taxon>
        <taxon>Ascomycota</taxon>
        <taxon>Pezizomycotina</taxon>
        <taxon>Dothideomycetes</taxon>
        <taxon>Dothideomycetidae</taxon>
        <taxon>Mycosphaerellales</taxon>
        <taxon>Extremaceae</taxon>
        <taxon>Vermiconidia</taxon>
    </lineage>
</organism>
<dbReference type="EMBL" id="JAUTXU010000058">
    <property type="protein sequence ID" value="KAK3714083.1"/>
    <property type="molecule type" value="Genomic_DNA"/>
</dbReference>